<evidence type="ECO:0000256" key="3">
    <source>
        <dbReference type="ARBA" id="ARBA00023157"/>
    </source>
</evidence>
<dbReference type="GO" id="GO:0051707">
    <property type="term" value="P:response to other organism"/>
    <property type="evidence" value="ECO:0007669"/>
    <property type="project" value="UniProtKB-ARBA"/>
</dbReference>
<feature type="chain" id="PRO_5028219888" evidence="4">
    <location>
        <begin position="21"/>
        <end position="71"/>
    </location>
</feature>
<evidence type="ECO:0000256" key="2">
    <source>
        <dbReference type="ARBA" id="ARBA00022525"/>
    </source>
</evidence>
<reference evidence="7" key="1">
    <citation type="journal article" date="2021" name="Elife">
        <title>Highly contiguous assemblies of 101 drosophilid genomes.</title>
        <authorList>
            <person name="Kim B.Y."/>
            <person name="Wang J.R."/>
            <person name="Miller D.E."/>
            <person name="Barmina O."/>
            <person name="Delaney E."/>
            <person name="Thompson A."/>
            <person name="Comeault A.A."/>
            <person name="Peede D."/>
            <person name="D'Agostino E.R."/>
            <person name="Pelaez J."/>
            <person name="Aguilar J.M."/>
            <person name="Haji D."/>
            <person name="Matsunaga T."/>
            <person name="Armstrong E.E."/>
            <person name="Zych M."/>
            <person name="Ogawa Y."/>
            <person name="Stamenkovic-Radak M."/>
            <person name="Jelic M."/>
            <person name="Veselinovic M.S."/>
            <person name="Tanaskovic M."/>
            <person name="Eric P."/>
            <person name="Gao J.J."/>
            <person name="Katoh T.K."/>
            <person name="Toda M.J."/>
            <person name="Watabe H."/>
            <person name="Watada M."/>
            <person name="Davis J.S."/>
            <person name="Moyle L.C."/>
            <person name="Manoli G."/>
            <person name="Bertolini E."/>
            <person name="Kostal V."/>
            <person name="Hawley R.S."/>
            <person name="Takahashi A."/>
            <person name="Jones C.D."/>
            <person name="Price D.K."/>
            <person name="Whiteman N."/>
            <person name="Kopp A."/>
            <person name="Matute D.R."/>
            <person name="Petrov D.A."/>
        </authorList>
    </citation>
    <scope>NUCLEOTIDE SEQUENCE [LARGE SCALE GENOMIC DNA]</scope>
</reference>
<sequence length="71" mass="7670">MVQIKFLFALLAVMTIVVLAADMASASDCLSGKFSGPCFAWDGELCRRLCKEEGRVSGHCSASMKCWCEGC</sequence>
<dbReference type="GO" id="GO:0005576">
    <property type="term" value="C:extracellular region"/>
    <property type="evidence" value="ECO:0007669"/>
    <property type="project" value="UniProtKB-SubCell"/>
</dbReference>
<dbReference type="Pfam" id="PF00304">
    <property type="entry name" value="Gamma-thionin"/>
    <property type="match status" value="1"/>
</dbReference>
<evidence type="ECO:0000256" key="1">
    <source>
        <dbReference type="ARBA" id="ARBA00004613"/>
    </source>
</evidence>
<dbReference type="Proteomes" id="UP001652680">
    <property type="component" value="Unassembled WGS sequence"/>
</dbReference>
<dbReference type="GO" id="GO:0006952">
    <property type="term" value="P:defense response"/>
    <property type="evidence" value="ECO:0007669"/>
    <property type="project" value="InterPro"/>
</dbReference>
<keyword evidence="4" id="KW-0732">Signal</keyword>
<evidence type="ECO:0000313" key="8">
    <source>
        <dbReference type="RefSeq" id="XP_016980482.1"/>
    </source>
</evidence>
<name>A0A6P4EQV3_DRORH</name>
<evidence type="ECO:0000313" key="7">
    <source>
        <dbReference type="Proteomes" id="UP001652680"/>
    </source>
</evidence>
<dbReference type="AlphaFoldDB" id="A0A6P4EQV3"/>
<dbReference type="RefSeq" id="XP_016980482.1">
    <property type="nucleotide sequence ID" value="XM_017124993.1"/>
</dbReference>
<dbReference type="Gene3D" id="3.30.30.10">
    <property type="entry name" value="Knottin, scorpion toxin-like"/>
    <property type="match status" value="1"/>
</dbReference>
<dbReference type="InterPro" id="IPR036574">
    <property type="entry name" value="Scorpion_toxin-like_sf"/>
</dbReference>
<proteinExistence type="predicted"/>
<dbReference type="GeneID" id="108045585"/>
<dbReference type="SUPFAM" id="SSF57095">
    <property type="entry name" value="Scorpion toxin-like"/>
    <property type="match status" value="1"/>
</dbReference>
<dbReference type="OrthoDB" id="7855370at2759"/>
<evidence type="ECO:0000313" key="6">
    <source>
        <dbReference type="EnsemblMetazoa" id="XP_016980482.1"/>
    </source>
</evidence>
<protein>
    <submittedName>
        <fullName evidence="8">Drosomycin-like</fullName>
    </submittedName>
</protein>
<reference evidence="8" key="2">
    <citation type="submission" date="2025-04" db="UniProtKB">
        <authorList>
            <consortium name="RefSeq"/>
        </authorList>
    </citation>
    <scope>IDENTIFICATION</scope>
</reference>
<feature type="signal peptide" evidence="4">
    <location>
        <begin position="1"/>
        <end position="20"/>
    </location>
</feature>
<dbReference type="EnsemblMetazoa" id="XM_017124993.2">
    <property type="protein sequence ID" value="XP_016980482.1"/>
    <property type="gene ID" value="LOC108045585"/>
</dbReference>
<feature type="domain" description="Knottins-like" evidence="5">
    <location>
        <begin position="26"/>
        <end position="71"/>
    </location>
</feature>
<gene>
    <name evidence="8" type="primary">LOC108045585</name>
    <name evidence="6" type="synonym">108045585</name>
</gene>
<accession>A0A6P4EQV3</accession>
<evidence type="ECO:0000256" key="4">
    <source>
        <dbReference type="SAM" id="SignalP"/>
    </source>
</evidence>
<organism evidence="8">
    <name type="scientific">Drosophila rhopaloa</name>
    <name type="common">Fruit fly</name>
    <dbReference type="NCBI Taxonomy" id="1041015"/>
    <lineage>
        <taxon>Eukaryota</taxon>
        <taxon>Metazoa</taxon>
        <taxon>Ecdysozoa</taxon>
        <taxon>Arthropoda</taxon>
        <taxon>Hexapoda</taxon>
        <taxon>Insecta</taxon>
        <taxon>Pterygota</taxon>
        <taxon>Neoptera</taxon>
        <taxon>Endopterygota</taxon>
        <taxon>Diptera</taxon>
        <taxon>Brachycera</taxon>
        <taxon>Muscomorpha</taxon>
        <taxon>Ephydroidea</taxon>
        <taxon>Drosophilidae</taxon>
        <taxon>Drosophila</taxon>
        <taxon>Sophophora</taxon>
    </lineage>
</organism>
<keyword evidence="7" id="KW-1185">Reference proteome</keyword>
<dbReference type="InterPro" id="IPR003614">
    <property type="entry name" value="Knottins"/>
</dbReference>
<dbReference type="FunFam" id="3.30.30.10:FF:000001">
    <property type="entry name" value="Drosomycin 13"/>
    <property type="match status" value="1"/>
</dbReference>
<comment type="subcellular location">
    <subcellularLocation>
        <location evidence="1">Secreted</location>
    </subcellularLocation>
</comment>
<keyword evidence="2" id="KW-0964">Secreted</keyword>
<dbReference type="SMART" id="SM00505">
    <property type="entry name" value="Knot1"/>
    <property type="match status" value="1"/>
</dbReference>
<evidence type="ECO:0000259" key="5">
    <source>
        <dbReference type="SMART" id="SM00505"/>
    </source>
</evidence>
<dbReference type="OMA" id="MKCWCEG"/>
<reference evidence="6" key="3">
    <citation type="submission" date="2025-05" db="UniProtKB">
        <authorList>
            <consortium name="EnsemblMetazoa"/>
        </authorList>
    </citation>
    <scope>IDENTIFICATION</scope>
</reference>
<keyword evidence="3" id="KW-1015">Disulfide bond</keyword>